<evidence type="ECO:0000313" key="1">
    <source>
        <dbReference type="EMBL" id="CAD9016160.1"/>
    </source>
</evidence>
<organism evidence="1">
    <name type="scientific">Eutreptiella gymnastica</name>
    <dbReference type="NCBI Taxonomy" id="73025"/>
    <lineage>
        <taxon>Eukaryota</taxon>
        <taxon>Discoba</taxon>
        <taxon>Euglenozoa</taxon>
        <taxon>Euglenida</taxon>
        <taxon>Spirocuta</taxon>
        <taxon>Euglenophyceae</taxon>
        <taxon>Eutreptiales</taxon>
        <taxon>Eutreptiaceae</taxon>
        <taxon>Eutreptiella</taxon>
    </lineage>
</organism>
<name>A0A7S1NEN1_9EUGL</name>
<sequence>MSEQRTKAADLCHTIATVASSSSETTVAIHFTLLEAMLRQEEGIAAVLAQSISANPSLDPKDAAFLASLALLVEGVVQHRHSKTGDGLRRVMDLHTSAMESLEQTYGTEPFAGPQAAGLEQLPYAAVDLFSSILQYAAQVQISLVSMPPPAGAKRPPDPHSQAIQMLSRALALNRVVSPDDRHNAKAEAIMQVLYDLFAETGLYVQCCGIYNSLHRCLQVLHGNTSDQVLALMHQHQSFLGSIERRKEAGVLAEQIAEVQRQRKVS</sequence>
<reference evidence="1" key="1">
    <citation type="submission" date="2021-01" db="EMBL/GenBank/DDBJ databases">
        <authorList>
            <person name="Corre E."/>
            <person name="Pelletier E."/>
            <person name="Niang G."/>
            <person name="Scheremetjew M."/>
            <person name="Finn R."/>
            <person name="Kale V."/>
            <person name="Holt S."/>
            <person name="Cochrane G."/>
            <person name="Meng A."/>
            <person name="Brown T."/>
            <person name="Cohen L."/>
        </authorList>
    </citation>
    <scope>NUCLEOTIDE SEQUENCE</scope>
    <source>
        <strain evidence="1">NIES-381</strain>
    </source>
</reference>
<proteinExistence type="predicted"/>
<dbReference type="AlphaFoldDB" id="A0A7S1NEN1"/>
<accession>A0A7S1NEN1</accession>
<protein>
    <submittedName>
        <fullName evidence="1">Uncharacterized protein</fullName>
    </submittedName>
</protein>
<gene>
    <name evidence="1" type="ORF">EGYM00392_LOCUS27269</name>
</gene>
<dbReference type="EMBL" id="HBGA01073060">
    <property type="protein sequence ID" value="CAD9016160.1"/>
    <property type="molecule type" value="Transcribed_RNA"/>
</dbReference>